<dbReference type="InterPro" id="IPR008756">
    <property type="entry name" value="Peptidase_M56"/>
</dbReference>
<evidence type="ECO:0000256" key="2">
    <source>
        <dbReference type="SAM" id="Phobius"/>
    </source>
</evidence>
<dbReference type="PANTHER" id="PTHR34978">
    <property type="entry name" value="POSSIBLE SENSOR-TRANSDUCER PROTEIN BLAR"/>
    <property type="match status" value="1"/>
</dbReference>
<dbReference type="Gene3D" id="2.170.130.10">
    <property type="entry name" value="TonB-dependent receptor, plug domain"/>
    <property type="match status" value="2"/>
</dbReference>
<dbReference type="InterPro" id="IPR039426">
    <property type="entry name" value="TonB-dep_rcpt-like"/>
</dbReference>
<sequence length="440" mass="49261">MEFFLIYLIKSAGLLLLFYIVYRLFLHRETLFRGNRLFLLSGIIVSGILPLFVITKVVESSPVFSGIAGSPVEGVSLEKDGTAFWSGIIFQVYITGVVFFLFRFAVQLYSLRRFLASGEKSKKDGVILIKTGEETSPFSFFNFLVYNPDMYNSPEELNIILAHEKAHIRQQHSLDILLIHLFTVLQWFNPMVWLYKKAMVVNLEYLADRQAAGSGKGDKRNYQLLLLRQTGAYQKYMTLTNTFFNSSIKKRVVMLQTKDSKESAWWKYGIIIPALAAFMFIVNTETVVAQKSVGITTENIPDNVLLIINGEISEGGRLKDIQPDSIRAINIIKDEHAIAAYGERGENGVIEVYTKSYSGVVGVKGKGKGDVRIRKKSTPGAGEERPLIVVNGRVKGRDFDINSIPESSIEAVNVLKGESALKKYGSRGADGVIEISVNRE</sequence>
<keyword evidence="2" id="KW-1133">Transmembrane helix</keyword>
<organism evidence="5 6">
    <name type="scientific">Sinomicrobium oceani</name>
    <dbReference type="NCBI Taxonomy" id="1150368"/>
    <lineage>
        <taxon>Bacteria</taxon>
        <taxon>Pseudomonadati</taxon>
        <taxon>Bacteroidota</taxon>
        <taxon>Flavobacteriia</taxon>
        <taxon>Flavobacteriales</taxon>
        <taxon>Flavobacteriaceae</taxon>
        <taxon>Sinomicrobium</taxon>
    </lineage>
</organism>
<keyword evidence="1 2" id="KW-0472">Membrane</keyword>
<dbReference type="Pfam" id="PF05569">
    <property type="entry name" value="Peptidase_M56"/>
    <property type="match status" value="1"/>
</dbReference>
<evidence type="ECO:0000313" key="6">
    <source>
        <dbReference type="Proteomes" id="UP000182248"/>
    </source>
</evidence>
<dbReference type="EMBL" id="FPJE01000028">
    <property type="protein sequence ID" value="SFW72549.1"/>
    <property type="molecule type" value="Genomic_DNA"/>
</dbReference>
<evidence type="ECO:0000256" key="1">
    <source>
        <dbReference type="PROSITE-ProRule" id="PRU01360"/>
    </source>
</evidence>
<comment type="similarity">
    <text evidence="1">Belongs to the TonB-dependent receptor family.</text>
</comment>
<keyword evidence="1" id="KW-0998">Cell outer membrane</keyword>
<dbReference type="Proteomes" id="UP000182248">
    <property type="component" value="Unassembled WGS sequence"/>
</dbReference>
<dbReference type="PROSITE" id="PS52016">
    <property type="entry name" value="TONB_DEPENDENT_REC_3"/>
    <property type="match status" value="1"/>
</dbReference>
<proteinExistence type="inferred from homology"/>
<evidence type="ECO:0000259" key="3">
    <source>
        <dbReference type="Pfam" id="PF05569"/>
    </source>
</evidence>
<accession>A0A1K1RKK7</accession>
<dbReference type="InterPro" id="IPR037066">
    <property type="entry name" value="Plug_dom_sf"/>
</dbReference>
<dbReference type="SUPFAM" id="SSF56935">
    <property type="entry name" value="Porins"/>
    <property type="match status" value="1"/>
</dbReference>
<dbReference type="OrthoDB" id="1522859at2"/>
<protein>
    <submittedName>
        <fullName evidence="5">Signal transducer regulating beta-lactamase production, contains metallopeptidase domain</fullName>
    </submittedName>
</protein>
<feature type="domain" description="TonB-dependent receptor plug" evidence="4">
    <location>
        <begin position="364"/>
        <end position="432"/>
    </location>
</feature>
<feature type="domain" description="Peptidase M56" evidence="3">
    <location>
        <begin position="153"/>
        <end position="255"/>
    </location>
</feature>
<gene>
    <name evidence="5" type="ORF">SAMN02927921_03684</name>
</gene>
<feature type="transmembrane region" description="Helical" evidence="2">
    <location>
        <begin position="37"/>
        <end position="55"/>
    </location>
</feature>
<dbReference type="STRING" id="1150368.SAMN02927921_03684"/>
<reference evidence="5 6" key="1">
    <citation type="submission" date="2016-11" db="EMBL/GenBank/DDBJ databases">
        <authorList>
            <person name="Jaros S."/>
            <person name="Januszkiewicz K."/>
            <person name="Wedrychowicz H."/>
        </authorList>
    </citation>
    <scope>NUCLEOTIDE SEQUENCE [LARGE SCALE GENOMIC DNA]</scope>
    <source>
        <strain evidence="5 6">CGMCC 1.12145</strain>
    </source>
</reference>
<dbReference type="AlphaFoldDB" id="A0A1K1RKK7"/>
<keyword evidence="1 2" id="KW-0812">Transmembrane</keyword>
<feature type="transmembrane region" description="Helical" evidence="2">
    <location>
        <begin position="83"/>
        <end position="106"/>
    </location>
</feature>
<keyword evidence="1" id="KW-0813">Transport</keyword>
<dbReference type="CDD" id="cd07341">
    <property type="entry name" value="M56_BlaR1_MecR1_like"/>
    <property type="match status" value="1"/>
</dbReference>
<evidence type="ECO:0000259" key="4">
    <source>
        <dbReference type="Pfam" id="PF07715"/>
    </source>
</evidence>
<dbReference type="InterPro" id="IPR012910">
    <property type="entry name" value="Plug_dom"/>
</dbReference>
<dbReference type="PANTHER" id="PTHR34978:SF3">
    <property type="entry name" value="SLR0241 PROTEIN"/>
    <property type="match status" value="1"/>
</dbReference>
<name>A0A1K1RKK7_9FLAO</name>
<dbReference type="RefSeq" id="WP_072318927.1">
    <property type="nucleotide sequence ID" value="NZ_FPJE01000028.1"/>
</dbReference>
<keyword evidence="1" id="KW-1134">Transmembrane beta strand</keyword>
<dbReference type="InterPro" id="IPR052173">
    <property type="entry name" value="Beta-lactam_resp_regulator"/>
</dbReference>
<feature type="transmembrane region" description="Helical" evidence="2">
    <location>
        <begin position="6"/>
        <end position="25"/>
    </location>
</feature>
<feature type="transmembrane region" description="Helical" evidence="2">
    <location>
        <begin position="174"/>
        <end position="195"/>
    </location>
</feature>
<comment type="subcellular location">
    <subcellularLocation>
        <location evidence="1">Cell outer membrane</location>
        <topology evidence="1">Multi-pass membrane protein</topology>
    </subcellularLocation>
</comment>
<dbReference type="GO" id="GO:0009279">
    <property type="term" value="C:cell outer membrane"/>
    <property type="evidence" value="ECO:0007669"/>
    <property type="project" value="UniProtKB-SubCell"/>
</dbReference>
<feature type="transmembrane region" description="Helical" evidence="2">
    <location>
        <begin position="264"/>
        <end position="282"/>
    </location>
</feature>
<keyword evidence="6" id="KW-1185">Reference proteome</keyword>
<evidence type="ECO:0000313" key="5">
    <source>
        <dbReference type="EMBL" id="SFW72549.1"/>
    </source>
</evidence>
<dbReference type="Pfam" id="PF07715">
    <property type="entry name" value="Plug"/>
    <property type="match status" value="1"/>
</dbReference>